<evidence type="ECO:0000313" key="1">
    <source>
        <dbReference type="EMBL" id="GME22044.1"/>
    </source>
</evidence>
<reference evidence="1" key="1">
    <citation type="submission" date="2024-09" db="EMBL/GenBank/DDBJ databases">
        <title>Draft Genome Sequences of Neofusicoccum parvum.</title>
        <authorList>
            <person name="Ashida A."/>
            <person name="Camagna M."/>
            <person name="Tanaka A."/>
            <person name="Takemoto D."/>
        </authorList>
    </citation>
    <scope>NUCLEOTIDE SEQUENCE</scope>
    <source>
        <strain evidence="1">PPO83</strain>
    </source>
</reference>
<organism evidence="1 2">
    <name type="scientific">Neofusicoccum parvum</name>
    <dbReference type="NCBI Taxonomy" id="310453"/>
    <lineage>
        <taxon>Eukaryota</taxon>
        <taxon>Fungi</taxon>
        <taxon>Dikarya</taxon>
        <taxon>Ascomycota</taxon>
        <taxon>Pezizomycotina</taxon>
        <taxon>Dothideomycetes</taxon>
        <taxon>Dothideomycetes incertae sedis</taxon>
        <taxon>Botryosphaeriales</taxon>
        <taxon>Botryosphaeriaceae</taxon>
        <taxon>Neofusicoccum</taxon>
    </lineage>
</organism>
<accession>A0ACB5RNG3</accession>
<proteinExistence type="predicted"/>
<keyword evidence="2" id="KW-1185">Reference proteome</keyword>
<comment type="caution">
    <text evidence="1">The sequence shown here is derived from an EMBL/GenBank/DDBJ whole genome shotgun (WGS) entry which is preliminary data.</text>
</comment>
<gene>
    <name evidence="1" type="primary">g12331</name>
    <name evidence="1" type="ORF">NpPPO83_00012331</name>
</gene>
<name>A0ACB5RNG3_9PEZI</name>
<evidence type="ECO:0000313" key="2">
    <source>
        <dbReference type="Proteomes" id="UP001165186"/>
    </source>
</evidence>
<dbReference type="Proteomes" id="UP001165186">
    <property type="component" value="Unassembled WGS sequence"/>
</dbReference>
<protein>
    <submittedName>
        <fullName evidence="1">Uncharacterized protein</fullName>
    </submittedName>
</protein>
<dbReference type="EMBL" id="BSXG01000001">
    <property type="protein sequence ID" value="GME22044.1"/>
    <property type="molecule type" value="Genomic_DNA"/>
</dbReference>
<sequence length="384" mass="43528">MTGRGRARKTNRQQKAAKPFRLTAPVNPAPFSNFPPAQSNASPVWPQTFGQQPAEQPKKRKRAEVSQWREYPKRSRAQVSYADAEDSDDSAFYESDDDGEGILAHKKVKIDRPLPKRKIFPFLSLPRELRDLIYHFALGQPSTTIITETDNHHQPSSPSPTTSNIIHLCESQVRWRNVAQRTPYQTNHYVRGDGTTTTHAPTWGARPTCRVTHEPQPLATGLLRANRQVHAEAAAVLYGANAFAFACSATLHAFLVALSRPTRRLLRDVALLRWFGRRQHGKAWDRAAFALLAEGGVGVRRFGFEAGTRSRVGKREARRIHRMAWPWLEAVAREREEGVEGVLKVVATGVGAWGEEWRVGGEEWAEFKREFLRLMRDEGWEVEE</sequence>